<evidence type="ECO:0000256" key="4">
    <source>
        <dbReference type="SAM" id="MobiDB-lite"/>
    </source>
</evidence>
<dbReference type="Gene3D" id="3.40.50.720">
    <property type="entry name" value="NAD(P)-binding Rossmann-like Domain"/>
    <property type="match status" value="2"/>
</dbReference>
<protein>
    <recommendedName>
        <fullName evidence="5">D-isomer specific 2-hydroxyacid dehydrogenase NAD-binding domain-containing protein</fullName>
    </recommendedName>
</protein>
<keyword evidence="7" id="KW-1185">Reference proteome</keyword>
<dbReference type="InterPro" id="IPR006140">
    <property type="entry name" value="D-isomer_DH_NAD-bd"/>
</dbReference>
<dbReference type="GO" id="GO:0051287">
    <property type="term" value="F:NAD binding"/>
    <property type="evidence" value="ECO:0007669"/>
    <property type="project" value="InterPro"/>
</dbReference>
<dbReference type="Pfam" id="PF02826">
    <property type="entry name" value="2-Hacid_dh_C"/>
    <property type="match status" value="1"/>
</dbReference>
<evidence type="ECO:0000256" key="1">
    <source>
        <dbReference type="ARBA" id="ARBA00005854"/>
    </source>
</evidence>
<name>A0AAX6MJM8_9PEZI</name>
<comment type="caution">
    <text evidence="6">The sequence shown here is derived from an EMBL/GenBank/DDBJ whole genome shotgun (WGS) entry which is preliminary data.</text>
</comment>
<evidence type="ECO:0000313" key="7">
    <source>
        <dbReference type="Proteomes" id="UP001369815"/>
    </source>
</evidence>
<accession>A0AAX6MJM8</accession>
<dbReference type="InterPro" id="IPR036291">
    <property type="entry name" value="NAD(P)-bd_dom_sf"/>
</dbReference>
<keyword evidence="2" id="KW-0560">Oxidoreductase</keyword>
<feature type="region of interest" description="Disordered" evidence="4">
    <location>
        <begin position="1"/>
        <end position="22"/>
    </location>
</feature>
<sequence length="221" mass="24282">MLHNEIRTVDENSKNSWKRQGSIASKMQTANGHPPYSLEQEVAGIIGYGTIGKSLDVLCKALGMKVHIAERKAGGPSRRNLNEQTVFRTPFDEVIRSVTVLFICCTLDETSHNMIDVPELSAMQPEAIIINVSRAGVMNTAAVIHALRQKQISGVAVDVFDKEPACTEEDSAFLAVDTEGLNLTLSPHVGYYSTKTVLTMEAMVKEHIKNFVSGNYIDFVV</sequence>
<dbReference type="PANTHER" id="PTHR43761:SF1">
    <property type="entry name" value="D-ISOMER SPECIFIC 2-HYDROXYACID DEHYDROGENASE CATALYTIC DOMAIN-CONTAINING PROTEIN-RELATED"/>
    <property type="match status" value="1"/>
</dbReference>
<evidence type="ECO:0000256" key="3">
    <source>
        <dbReference type="ARBA" id="ARBA00023027"/>
    </source>
</evidence>
<evidence type="ECO:0000313" key="6">
    <source>
        <dbReference type="EMBL" id="KAK6952607.1"/>
    </source>
</evidence>
<dbReference type="Proteomes" id="UP001369815">
    <property type="component" value="Unassembled WGS sequence"/>
</dbReference>
<feature type="compositionally biased region" description="Basic and acidic residues" evidence="4">
    <location>
        <begin position="1"/>
        <end position="13"/>
    </location>
</feature>
<keyword evidence="3" id="KW-0520">NAD</keyword>
<comment type="similarity">
    <text evidence="1">Belongs to the D-isomer specific 2-hydroxyacid dehydrogenase family.</text>
</comment>
<dbReference type="EMBL" id="JBANMG010000005">
    <property type="protein sequence ID" value="KAK6952607.1"/>
    <property type="molecule type" value="Genomic_DNA"/>
</dbReference>
<dbReference type="SUPFAM" id="SSF51735">
    <property type="entry name" value="NAD(P)-binding Rossmann-fold domains"/>
    <property type="match status" value="1"/>
</dbReference>
<feature type="domain" description="D-isomer specific 2-hydroxyacid dehydrogenase NAD-binding" evidence="5">
    <location>
        <begin position="19"/>
        <end position="190"/>
    </location>
</feature>
<dbReference type="PANTHER" id="PTHR43761">
    <property type="entry name" value="D-ISOMER SPECIFIC 2-HYDROXYACID DEHYDROGENASE FAMILY PROTEIN (AFU_ORTHOLOGUE AFUA_1G13630)"/>
    <property type="match status" value="1"/>
</dbReference>
<gene>
    <name evidence="6" type="ORF">Daesc_004897</name>
</gene>
<organism evidence="6 7">
    <name type="scientific">Daldinia eschscholtzii</name>
    <dbReference type="NCBI Taxonomy" id="292717"/>
    <lineage>
        <taxon>Eukaryota</taxon>
        <taxon>Fungi</taxon>
        <taxon>Dikarya</taxon>
        <taxon>Ascomycota</taxon>
        <taxon>Pezizomycotina</taxon>
        <taxon>Sordariomycetes</taxon>
        <taxon>Xylariomycetidae</taxon>
        <taxon>Xylariales</taxon>
        <taxon>Hypoxylaceae</taxon>
        <taxon>Daldinia</taxon>
    </lineage>
</organism>
<dbReference type="AlphaFoldDB" id="A0AAX6MJM8"/>
<proteinExistence type="inferred from homology"/>
<dbReference type="GO" id="GO:0016491">
    <property type="term" value="F:oxidoreductase activity"/>
    <property type="evidence" value="ECO:0007669"/>
    <property type="project" value="UniProtKB-KW"/>
</dbReference>
<reference evidence="6 7" key="1">
    <citation type="journal article" date="2024" name="Front Chem Biol">
        <title>Unveiling the potential of Daldinia eschscholtzii MFLUCC 19-0629 through bioactivity and bioinformatics studies for enhanced sustainable agriculture production.</title>
        <authorList>
            <person name="Brooks S."/>
            <person name="Weaver J.A."/>
            <person name="Klomchit A."/>
            <person name="Alharthi S.A."/>
            <person name="Onlamun T."/>
            <person name="Nurani R."/>
            <person name="Vong T.K."/>
            <person name="Alberti F."/>
            <person name="Greco C."/>
        </authorList>
    </citation>
    <scope>NUCLEOTIDE SEQUENCE [LARGE SCALE GENOMIC DNA]</scope>
    <source>
        <strain evidence="6">MFLUCC 19-0629</strain>
    </source>
</reference>
<evidence type="ECO:0000256" key="2">
    <source>
        <dbReference type="ARBA" id="ARBA00023002"/>
    </source>
</evidence>
<evidence type="ECO:0000259" key="5">
    <source>
        <dbReference type="Pfam" id="PF02826"/>
    </source>
</evidence>
<dbReference type="InterPro" id="IPR050418">
    <property type="entry name" value="D-iso_2-hydroxyacid_DH_PdxB"/>
</dbReference>